<dbReference type="GO" id="GO:0007155">
    <property type="term" value="P:cell adhesion"/>
    <property type="evidence" value="ECO:0007669"/>
    <property type="project" value="UniProtKB-KW"/>
</dbReference>
<gene>
    <name evidence="26" type="ORF">D623_10029061</name>
</gene>
<dbReference type="InterPro" id="IPR012347">
    <property type="entry name" value="Ferritin-like"/>
</dbReference>
<dbReference type="InterPro" id="IPR009078">
    <property type="entry name" value="Ferritin-like_SF"/>
</dbReference>
<feature type="compositionally biased region" description="Basic and acidic residues" evidence="23">
    <location>
        <begin position="555"/>
        <end position="567"/>
    </location>
</feature>
<dbReference type="SMART" id="SM00369">
    <property type="entry name" value="LRR_TYP"/>
    <property type="match status" value="7"/>
</dbReference>
<dbReference type="GO" id="GO:0008199">
    <property type="term" value="F:ferric iron binding"/>
    <property type="evidence" value="ECO:0007669"/>
    <property type="project" value="InterPro"/>
</dbReference>
<evidence type="ECO:0000256" key="8">
    <source>
        <dbReference type="ARBA" id="ARBA00022525"/>
    </source>
</evidence>
<proteinExistence type="predicted"/>
<dbReference type="GO" id="GO:0005615">
    <property type="term" value="C:extracellular space"/>
    <property type="evidence" value="ECO:0007669"/>
    <property type="project" value="TreeGrafter"/>
</dbReference>
<evidence type="ECO:0000256" key="1">
    <source>
        <dbReference type="ARBA" id="ARBA00004162"/>
    </source>
</evidence>
<keyword evidence="9" id="KW-0433">Leucine-rich repeat</keyword>
<evidence type="ECO:0000256" key="24">
    <source>
        <dbReference type="SAM" id="Phobius"/>
    </source>
</evidence>
<feature type="region of interest" description="Disordered" evidence="23">
    <location>
        <begin position="551"/>
        <end position="570"/>
    </location>
</feature>
<dbReference type="SMART" id="SM00013">
    <property type="entry name" value="LRRNT"/>
    <property type="match status" value="1"/>
</dbReference>
<dbReference type="SUPFAM" id="SSF52058">
    <property type="entry name" value="L domain-like"/>
    <property type="match status" value="2"/>
</dbReference>
<dbReference type="InterPro" id="IPR003591">
    <property type="entry name" value="Leu-rich_rpt_typical-subtyp"/>
</dbReference>
<sequence length="815" mass="91957">MHWYFSYLNSLLPNNHELPNSSELFHQGGGCSQPPGQLHLWAPYTYLSLGFYFHCDDVTLEGKGHLFCELAEKHEGAEHLLKLQNKRGGRILFRDVLKPPQDEWGDTQDAMEAALAVERNLTQSLLELQALGSTCADPQLCDFLRTTSWVRRALKLPGIKTSTLLTMISPAWSIFLIGTNIGLILQVAPLSVMAKSCPSMCRCDAGFIYCNDRFLTSIPIGIPEDATTLYLQNNQIKNAGIPSDLKNLLKVERIYLYHNSLDEFPTNLPKYVKELHLQENNIRTITYDSLSKIPYLEELHLDDNSVSAVSIEEGAFRDSNYLRLLFLSRNHLSTIPWGLPRTIEELRLDDNRISTISSPSLQGLTSLKRLVLDGNLLNNHGLGDKVFFNLVNLTELSLVRNSLTAAPVNLPGTNLRRLYLQDNHINRVPPNAFSYLRQLYRLDMSNNNLSNLPQGIFDDLDNITQLILRNNPWYCGCKMKWVRDWLQSLPVKVNVRGLMCQAPEKVRGMAIKDLNAELFDCKDRAVVSTIQITTAIPNTVYPAQGQWPAPVTKQPDIKSPKLTKDQRTTGSPTRKTIVITVKSVTADTIHISWKLVLPMTALRLSWLKLGHSPAFGSITETIVTGERSEYLVTALEPDSPYRVCLVPMETSNLYLFDETPVCIETETAPLRMYNPTTTLNREQEKEPYKNPSWPLAAIIGGAVALVTIALLALVCWYVHRNGSLFSRNCAYSKGRRRKDDYAEAGTKKDNSILEIRETSFQMLPISNEPISKEEFVIHTIFPPNGMNLYKNNHSESSSNRSYRDSGIPDSDHSHS</sequence>
<evidence type="ECO:0000256" key="13">
    <source>
        <dbReference type="ARBA" id="ARBA00022824"/>
    </source>
</evidence>
<dbReference type="FunFam" id="3.80.10.10:FF:000043">
    <property type="entry name" value="Leucine-rich repeat transmembrane protein FLRT3"/>
    <property type="match status" value="1"/>
</dbReference>
<name>S7MJ72_MYOBR</name>
<dbReference type="GO" id="GO:0005789">
    <property type="term" value="C:endoplasmic reticulum membrane"/>
    <property type="evidence" value="ECO:0007669"/>
    <property type="project" value="UniProtKB-SubCell"/>
</dbReference>
<evidence type="ECO:0000256" key="10">
    <source>
        <dbReference type="ARBA" id="ARBA00022692"/>
    </source>
</evidence>
<dbReference type="Pfam" id="PF00210">
    <property type="entry name" value="Ferritin"/>
    <property type="match status" value="1"/>
</dbReference>
<keyword evidence="19" id="KW-0325">Glycoprotein</keyword>
<evidence type="ECO:0000313" key="27">
    <source>
        <dbReference type="Proteomes" id="UP000052978"/>
    </source>
</evidence>
<keyword evidence="20" id="KW-0966">Cell projection</keyword>
<evidence type="ECO:0000256" key="19">
    <source>
        <dbReference type="ARBA" id="ARBA00023180"/>
    </source>
</evidence>
<dbReference type="AlphaFoldDB" id="S7MJ72"/>
<evidence type="ECO:0000256" key="11">
    <source>
        <dbReference type="ARBA" id="ARBA00022729"/>
    </source>
</evidence>
<keyword evidence="6" id="KW-0217">Developmental protein</keyword>
<dbReference type="SMART" id="SM00082">
    <property type="entry name" value="LRRCT"/>
    <property type="match status" value="1"/>
</dbReference>
<comment type="subcellular location">
    <subcellularLocation>
        <location evidence="2">Cell junction</location>
        <location evidence="2">Focal adhesion</location>
    </subcellularLocation>
    <subcellularLocation>
        <location evidence="1">Cell membrane</location>
        <topology evidence="1">Single-pass membrane protein</topology>
    </subcellularLocation>
    <subcellularLocation>
        <location evidence="3">Cell projection</location>
        <location evidence="3">Axon</location>
    </subcellularLocation>
    <subcellularLocation>
        <location evidence="21">Cell projection</location>
        <location evidence="21">Growth cone membrane</location>
    </subcellularLocation>
    <subcellularLocation>
        <location evidence="4">Endoplasmic reticulum membrane</location>
    </subcellularLocation>
    <subcellularLocation>
        <location evidence="5">Secreted</location>
    </subcellularLocation>
</comment>
<keyword evidence="17 24" id="KW-0472">Membrane</keyword>
<keyword evidence="14" id="KW-0130">Cell adhesion</keyword>
<keyword evidence="8" id="KW-0964">Secreted</keyword>
<dbReference type="InterPro" id="IPR001611">
    <property type="entry name" value="Leu-rich_rpt"/>
</dbReference>
<dbReference type="PROSITE" id="PS51450">
    <property type="entry name" value="LRR"/>
    <property type="match status" value="1"/>
</dbReference>
<dbReference type="SUPFAM" id="SSF47240">
    <property type="entry name" value="Ferritin-like"/>
    <property type="match status" value="1"/>
</dbReference>
<evidence type="ECO:0000259" key="25">
    <source>
        <dbReference type="PROSITE" id="PS50853"/>
    </source>
</evidence>
<evidence type="ECO:0000256" key="23">
    <source>
        <dbReference type="SAM" id="MobiDB-lite"/>
    </source>
</evidence>
<dbReference type="Gene3D" id="1.20.1260.10">
    <property type="match status" value="1"/>
</dbReference>
<dbReference type="GO" id="GO:0005886">
    <property type="term" value="C:plasma membrane"/>
    <property type="evidence" value="ECO:0007669"/>
    <property type="project" value="UniProtKB-SubCell"/>
</dbReference>
<feature type="transmembrane region" description="Helical" evidence="24">
    <location>
        <begin position="693"/>
        <end position="718"/>
    </location>
</feature>
<dbReference type="GO" id="GO:0043005">
    <property type="term" value="C:neuron projection"/>
    <property type="evidence" value="ECO:0007669"/>
    <property type="project" value="UniProtKB-SubCell"/>
</dbReference>
<feature type="domain" description="Fibronectin type-III" evidence="25">
    <location>
        <begin position="571"/>
        <end position="670"/>
    </location>
</feature>
<keyword evidence="27" id="KW-1185">Reference proteome</keyword>
<evidence type="ECO:0000256" key="3">
    <source>
        <dbReference type="ARBA" id="ARBA00004489"/>
    </source>
</evidence>
<evidence type="ECO:0000256" key="14">
    <source>
        <dbReference type="ARBA" id="ARBA00022889"/>
    </source>
</evidence>
<organism evidence="26 27">
    <name type="scientific">Myotis brandtii</name>
    <name type="common">Brandt's bat</name>
    <dbReference type="NCBI Taxonomy" id="109478"/>
    <lineage>
        <taxon>Eukaryota</taxon>
        <taxon>Metazoa</taxon>
        <taxon>Chordata</taxon>
        <taxon>Craniata</taxon>
        <taxon>Vertebrata</taxon>
        <taxon>Euteleostomi</taxon>
        <taxon>Mammalia</taxon>
        <taxon>Eutheria</taxon>
        <taxon>Laurasiatheria</taxon>
        <taxon>Chiroptera</taxon>
        <taxon>Yangochiroptera</taxon>
        <taxon>Vespertilionidae</taxon>
        <taxon>Myotis</taxon>
    </lineage>
</organism>
<evidence type="ECO:0000256" key="2">
    <source>
        <dbReference type="ARBA" id="ARBA00004246"/>
    </source>
</evidence>
<dbReference type="InterPro" id="IPR008331">
    <property type="entry name" value="Ferritin_DPS_dom"/>
</dbReference>
<evidence type="ECO:0000256" key="12">
    <source>
        <dbReference type="ARBA" id="ARBA00022737"/>
    </source>
</evidence>
<evidence type="ECO:0000256" key="7">
    <source>
        <dbReference type="ARBA" id="ARBA00022475"/>
    </source>
</evidence>
<accession>S7MJ72</accession>
<dbReference type="InterPro" id="IPR032675">
    <property type="entry name" value="LRR_dom_sf"/>
</dbReference>
<dbReference type="Pfam" id="PF13855">
    <property type="entry name" value="LRR_8"/>
    <property type="match status" value="2"/>
</dbReference>
<keyword evidence="10 24" id="KW-0812">Transmembrane</keyword>
<evidence type="ECO:0000256" key="22">
    <source>
        <dbReference type="ARBA" id="ARBA00039161"/>
    </source>
</evidence>
<evidence type="ECO:0000313" key="26">
    <source>
        <dbReference type="EMBL" id="EPQ04166.1"/>
    </source>
</evidence>
<evidence type="ECO:0000256" key="4">
    <source>
        <dbReference type="ARBA" id="ARBA00004586"/>
    </source>
</evidence>
<evidence type="ECO:0000256" key="17">
    <source>
        <dbReference type="ARBA" id="ARBA00023136"/>
    </source>
</evidence>
<dbReference type="eggNOG" id="ENOG502QQBZ">
    <property type="taxonomic scope" value="Eukaryota"/>
</dbReference>
<dbReference type="PANTHER" id="PTHR45712:SF12">
    <property type="entry name" value="LEUCINE-RICH REPEAT TRANSMEMBRANE PROTEIN FLRT3"/>
    <property type="match status" value="1"/>
</dbReference>
<keyword evidence="7" id="KW-1003">Cell membrane</keyword>
<evidence type="ECO:0000256" key="5">
    <source>
        <dbReference type="ARBA" id="ARBA00004613"/>
    </source>
</evidence>
<evidence type="ECO:0000256" key="21">
    <source>
        <dbReference type="ARBA" id="ARBA00037815"/>
    </source>
</evidence>
<feature type="region of interest" description="Disordered" evidence="23">
    <location>
        <begin position="789"/>
        <end position="815"/>
    </location>
</feature>
<keyword evidence="13" id="KW-0256">Endoplasmic reticulum</keyword>
<evidence type="ECO:0000256" key="18">
    <source>
        <dbReference type="ARBA" id="ARBA00023157"/>
    </source>
</evidence>
<evidence type="ECO:0000256" key="15">
    <source>
        <dbReference type="ARBA" id="ARBA00022949"/>
    </source>
</evidence>
<dbReference type="Proteomes" id="UP000052978">
    <property type="component" value="Unassembled WGS sequence"/>
</dbReference>
<dbReference type="PANTHER" id="PTHR45712">
    <property type="entry name" value="AGAP008170-PA"/>
    <property type="match status" value="1"/>
</dbReference>
<keyword evidence="11" id="KW-0732">Signal</keyword>
<evidence type="ECO:0000256" key="6">
    <source>
        <dbReference type="ARBA" id="ARBA00022473"/>
    </source>
</evidence>
<dbReference type="InterPro" id="IPR000372">
    <property type="entry name" value="LRRNT"/>
</dbReference>
<dbReference type="InterPro" id="IPR003961">
    <property type="entry name" value="FN3_dom"/>
</dbReference>
<evidence type="ECO:0000256" key="20">
    <source>
        <dbReference type="ARBA" id="ARBA00023273"/>
    </source>
</evidence>
<dbReference type="EMBL" id="KE161494">
    <property type="protein sequence ID" value="EPQ04166.1"/>
    <property type="molecule type" value="Genomic_DNA"/>
</dbReference>
<dbReference type="PROSITE" id="PS50853">
    <property type="entry name" value="FN3"/>
    <property type="match status" value="1"/>
</dbReference>
<dbReference type="Gene3D" id="3.80.10.10">
    <property type="entry name" value="Ribonuclease Inhibitor"/>
    <property type="match status" value="1"/>
</dbReference>
<keyword evidence="15" id="KW-0965">Cell junction</keyword>
<keyword evidence="12" id="KW-0677">Repeat</keyword>
<keyword evidence="16 24" id="KW-1133">Transmembrane helix</keyword>
<evidence type="ECO:0000256" key="16">
    <source>
        <dbReference type="ARBA" id="ARBA00022989"/>
    </source>
</evidence>
<dbReference type="InterPro" id="IPR050333">
    <property type="entry name" value="SLRP"/>
</dbReference>
<dbReference type="GO" id="GO:0005925">
    <property type="term" value="C:focal adhesion"/>
    <property type="evidence" value="ECO:0007669"/>
    <property type="project" value="UniProtKB-SubCell"/>
</dbReference>
<protein>
    <recommendedName>
        <fullName evidence="22">Leucine-rich repeat transmembrane protein FLRT3</fullName>
    </recommendedName>
</protein>
<evidence type="ECO:0000256" key="9">
    <source>
        <dbReference type="ARBA" id="ARBA00022614"/>
    </source>
</evidence>
<keyword evidence="18" id="KW-1015">Disulfide bond</keyword>
<reference evidence="26 27" key="1">
    <citation type="journal article" date="2013" name="Nat. Commun.">
        <title>Genome analysis reveals insights into physiology and longevity of the Brandt's bat Myotis brandtii.</title>
        <authorList>
            <person name="Seim I."/>
            <person name="Fang X."/>
            <person name="Xiong Z."/>
            <person name="Lobanov A.V."/>
            <person name="Huang Z."/>
            <person name="Ma S."/>
            <person name="Feng Y."/>
            <person name="Turanov A.A."/>
            <person name="Zhu Y."/>
            <person name="Lenz T.L."/>
            <person name="Gerashchenko M.V."/>
            <person name="Fan D."/>
            <person name="Hee Yim S."/>
            <person name="Yao X."/>
            <person name="Jordan D."/>
            <person name="Xiong Y."/>
            <person name="Ma Y."/>
            <person name="Lyapunov A.N."/>
            <person name="Chen G."/>
            <person name="Kulakova O.I."/>
            <person name="Sun Y."/>
            <person name="Lee S.G."/>
            <person name="Bronson R.T."/>
            <person name="Moskalev A.A."/>
            <person name="Sunyaev S.R."/>
            <person name="Zhang G."/>
            <person name="Krogh A."/>
            <person name="Wang J."/>
            <person name="Gladyshev V.N."/>
        </authorList>
    </citation>
    <scope>NUCLEOTIDE SEQUENCE [LARGE SCALE GENOMIC DNA]</scope>
</reference>
<dbReference type="InterPro" id="IPR000483">
    <property type="entry name" value="Cys-rich_flank_reg_C"/>
</dbReference>